<evidence type="ECO:0000256" key="2">
    <source>
        <dbReference type="SAM" id="MobiDB-lite"/>
    </source>
</evidence>
<comment type="similarity">
    <text evidence="1">Belongs to the UPF0561 family.</text>
</comment>
<dbReference type="PANTHER" id="PTHR34256:SF1">
    <property type="entry name" value="UPF0561 PROTEIN C2ORF68"/>
    <property type="match status" value="1"/>
</dbReference>
<name>A0A8R1DYZ8_CAEJA</name>
<organism evidence="3 4">
    <name type="scientific">Caenorhabditis japonica</name>
    <dbReference type="NCBI Taxonomy" id="281687"/>
    <lineage>
        <taxon>Eukaryota</taxon>
        <taxon>Metazoa</taxon>
        <taxon>Ecdysozoa</taxon>
        <taxon>Nematoda</taxon>
        <taxon>Chromadorea</taxon>
        <taxon>Rhabditida</taxon>
        <taxon>Rhabditina</taxon>
        <taxon>Rhabditomorpha</taxon>
        <taxon>Rhabditoidea</taxon>
        <taxon>Rhabditidae</taxon>
        <taxon>Peloderinae</taxon>
        <taxon>Caenorhabditis</taxon>
    </lineage>
</organism>
<dbReference type="InterPro" id="IPR018888">
    <property type="entry name" value="UPF0561"/>
</dbReference>
<dbReference type="AlphaFoldDB" id="A0A8R1DYZ8"/>
<reference evidence="3" key="2">
    <citation type="submission" date="2022-06" db="UniProtKB">
        <authorList>
            <consortium name="EnsemblMetazoa"/>
        </authorList>
    </citation>
    <scope>IDENTIFICATION</scope>
    <source>
        <strain evidence="3">DF5081</strain>
    </source>
</reference>
<protein>
    <submittedName>
        <fullName evidence="3">Uncharacterized protein</fullName>
    </submittedName>
</protein>
<dbReference type="Proteomes" id="UP000005237">
    <property type="component" value="Unassembled WGS sequence"/>
</dbReference>
<dbReference type="EnsemblMetazoa" id="CJA15432a.1">
    <property type="protein sequence ID" value="CJA15432a.1"/>
    <property type="gene ID" value="WBGene00134636"/>
</dbReference>
<proteinExistence type="inferred from homology"/>
<dbReference type="PANTHER" id="PTHR34256">
    <property type="entry name" value="UPF0561 PROTEIN C2ORF68"/>
    <property type="match status" value="1"/>
</dbReference>
<dbReference type="Pfam" id="PF10573">
    <property type="entry name" value="UPF0561"/>
    <property type="match status" value="1"/>
</dbReference>
<feature type="compositionally biased region" description="Basic and acidic residues" evidence="2">
    <location>
        <begin position="64"/>
        <end position="74"/>
    </location>
</feature>
<evidence type="ECO:0000256" key="1">
    <source>
        <dbReference type="ARBA" id="ARBA00006905"/>
    </source>
</evidence>
<evidence type="ECO:0000313" key="4">
    <source>
        <dbReference type="Proteomes" id="UP000005237"/>
    </source>
</evidence>
<accession>A0A8R1DYZ8</accession>
<reference evidence="4" key="1">
    <citation type="submission" date="2010-08" db="EMBL/GenBank/DDBJ databases">
        <authorList>
            <consortium name="Caenorhabditis japonica Sequencing Consortium"/>
            <person name="Wilson R.K."/>
        </authorList>
    </citation>
    <scope>NUCLEOTIDE SEQUENCE [LARGE SCALE GENOMIC DNA]</scope>
    <source>
        <strain evidence="4">DF5081</strain>
    </source>
</reference>
<evidence type="ECO:0000313" key="3">
    <source>
        <dbReference type="EnsemblMetazoa" id="CJA15432a.1"/>
    </source>
</evidence>
<keyword evidence="4" id="KW-1185">Reference proteome</keyword>
<feature type="region of interest" description="Disordered" evidence="2">
    <location>
        <begin position="64"/>
        <end position="88"/>
    </location>
</feature>
<sequence>MAQAPRIDLNHGYMRFIRRNQLDRDEFDRVHERRKSEIRERIAEKNTKPSNLYIPPHLRQKKIEDCRSLSRSDSDTQEQEEDEKQRNQIRQRIERTHATVDDICLSLANYSLEDGDRSDKKLGNEELFTLELTLQSGERKKINVSRNTQAARLAKCISREHDFDDSQCRNLRIFIEEQLEMRISVLYSHVFHVIFTLVDEFAVRVGLWDVSKLMDLFTKAEKKEKKIGEYSD</sequence>